<accession>A0A0L6V2J0</accession>
<name>A0A0L6V2J0_9BASI</name>
<keyword evidence="2" id="KW-1185">Reference proteome</keyword>
<dbReference type="AlphaFoldDB" id="A0A0L6V2J0"/>
<proteinExistence type="predicted"/>
<evidence type="ECO:0000313" key="2">
    <source>
        <dbReference type="Proteomes" id="UP000037035"/>
    </source>
</evidence>
<protein>
    <submittedName>
        <fullName evidence="1">Uncharacterized protein</fullName>
    </submittedName>
</protein>
<comment type="caution">
    <text evidence="1">The sequence shown here is derived from an EMBL/GenBank/DDBJ whole genome shotgun (WGS) entry which is preliminary data.</text>
</comment>
<reference evidence="1 2" key="1">
    <citation type="submission" date="2015-08" db="EMBL/GenBank/DDBJ databases">
        <title>Next Generation Sequencing and Analysis of the Genome of Puccinia sorghi L Schw, the Causal Agent of Maize Common Rust.</title>
        <authorList>
            <person name="Rochi L."/>
            <person name="Burguener G."/>
            <person name="Darino M."/>
            <person name="Turjanski A."/>
            <person name="Kreff E."/>
            <person name="Dieguez M.J."/>
            <person name="Sacco F."/>
        </authorList>
    </citation>
    <scope>NUCLEOTIDE SEQUENCE [LARGE SCALE GENOMIC DNA]</scope>
    <source>
        <strain evidence="1 2">RO10H11247</strain>
    </source>
</reference>
<dbReference type="EMBL" id="LAVV01007806">
    <property type="protein sequence ID" value="KNZ54717.1"/>
    <property type="molecule type" value="Genomic_DNA"/>
</dbReference>
<dbReference type="OrthoDB" id="2518890at2759"/>
<dbReference type="Proteomes" id="UP000037035">
    <property type="component" value="Unassembled WGS sequence"/>
</dbReference>
<dbReference type="VEuPathDB" id="FungiDB:VP01_2874g1"/>
<sequence>MNKDEQVSLYLSVEKISKDINQFNSLANNAFQKNHDVMVEHKMPDFGDPKLHTSEGNNFSAASLASNQCKSKGVYSNGWMDKYKYVEKNDFRLSFFK</sequence>
<evidence type="ECO:0000313" key="1">
    <source>
        <dbReference type="EMBL" id="KNZ54717.1"/>
    </source>
</evidence>
<organism evidence="1 2">
    <name type="scientific">Puccinia sorghi</name>
    <dbReference type="NCBI Taxonomy" id="27349"/>
    <lineage>
        <taxon>Eukaryota</taxon>
        <taxon>Fungi</taxon>
        <taxon>Dikarya</taxon>
        <taxon>Basidiomycota</taxon>
        <taxon>Pucciniomycotina</taxon>
        <taxon>Pucciniomycetes</taxon>
        <taxon>Pucciniales</taxon>
        <taxon>Pucciniaceae</taxon>
        <taxon>Puccinia</taxon>
    </lineage>
</organism>
<gene>
    <name evidence="1" type="ORF">VP01_2874g1</name>
</gene>